<dbReference type="InterPro" id="IPR051794">
    <property type="entry name" value="PG_Endopeptidase_C40"/>
</dbReference>
<dbReference type="SUPFAM" id="SSF54001">
    <property type="entry name" value="Cysteine proteinases"/>
    <property type="match status" value="1"/>
</dbReference>
<sequence>MRARSPRGTRSRSAALGLATAVAVVLTVVLAAPAAAAPSDQPGGTSGVLDSEALDRLQQRAAEVQADLQQRQAEVAAARDALAAARADVETARAAVADAEAALARDQDVLADYAAAVYRDGGALTPLTVLLAGGDPGDAAAALAYLEAVDAHTADVVDGAVQQRAAAVAGQEAADAALAEAQGRADRLAGEAADLEAAAAAVTGELDAALGEVDRQLAQLQRAQGDVNAQTAANWRAHLDRLAAAGVQAPPASALRDPAAGLPAGLAPVAAAGGGAQAGAAQLPRQPTSLLVLPAETLAAVSAAMDTLGRPYAPGTAGPDSWDCGSLVSSVYGAAGIDLPADQAGLFAVSTPVDPADVLPGDLVFLGTPESGLGHVGIALDRETMLAADGRAGAVVVRRVPTDEVLLVGRPSLGPRPAVPAPGPTGGALRVECGNPVHPPSFDGARSWGGYPNGLIPPSALCPIGVAGHALRCDAAAAWRAMSAAYAEAFGQPLCITDSYRTYAGQVRLYGEKPALAAVPGTSNHGWGLAVDLCGGVEAFGTPQYAWMVANAGRFGWLHPTWADAGNGREEPWHWEYAGR</sequence>
<dbReference type="PANTHER" id="PTHR47359">
    <property type="entry name" value="PEPTIDOGLYCAN DL-ENDOPEPTIDASE CWLO"/>
    <property type="match status" value="1"/>
</dbReference>
<evidence type="ECO:0000256" key="5">
    <source>
        <dbReference type="SAM" id="Coils"/>
    </source>
</evidence>
<evidence type="ECO:0000256" key="1">
    <source>
        <dbReference type="ARBA" id="ARBA00007074"/>
    </source>
</evidence>
<dbReference type="STRING" id="1190417.SAMN05660690_3524"/>
<feature type="domain" description="NlpC/P60" evidence="7">
    <location>
        <begin position="294"/>
        <end position="419"/>
    </location>
</feature>
<dbReference type="Gene3D" id="3.90.1720.10">
    <property type="entry name" value="endopeptidase domain like (from Nostoc punctiforme)"/>
    <property type="match status" value="1"/>
</dbReference>
<dbReference type="InterPro" id="IPR003709">
    <property type="entry name" value="VanY-like_core_dom"/>
</dbReference>
<dbReference type="PANTHER" id="PTHR47359:SF3">
    <property type="entry name" value="NLP_P60 DOMAIN-CONTAINING PROTEIN-RELATED"/>
    <property type="match status" value="1"/>
</dbReference>
<name>A0A1G6SBA8_9ACTN</name>
<feature type="coiled-coil region" evidence="5">
    <location>
        <begin position="178"/>
        <end position="226"/>
    </location>
</feature>
<keyword evidence="4" id="KW-0788">Thiol protease</keyword>
<comment type="similarity">
    <text evidence="1">Belongs to the peptidase C40 family.</text>
</comment>
<dbReference type="AlphaFoldDB" id="A0A1G6SBA8"/>
<evidence type="ECO:0000256" key="2">
    <source>
        <dbReference type="ARBA" id="ARBA00022670"/>
    </source>
</evidence>
<evidence type="ECO:0000313" key="8">
    <source>
        <dbReference type="EMBL" id="SDD13934.1"/>
    </source>
</evidence>
<dbReference type="Pfam" id="PF00877">
    <property type="entry name" value="NLPC_P60"/>
    <property type="match status" value="1"/>
</dbReference>
<dbReference type="Gene3D" id="3.30.1380.10">
    <property type="match status" value="1"/>
</dbReference>
<protein>
    <submittedName>
        <fullName evidence="8">NlpC/P60 family protein</fullName>
    </submittedName>
</protein>
<organism evidence="8 9">
    <name type="scientific">Geodermatophilus telluris</name>
    <dbReference type="NCBI Taxonomy" id="1190417"/>
    <lineage>
        <taxon>Bacteria</taxon>
        <taxon>Bacillati</taxon>
        <taxon>Actinomycetota</taxon>
        <taxon>Actinomycetes</taxon>
        <taxon>Geodermatophilales</taxon>
        <taxon>Geodermatophilaceae</taxon>
        <taxon>Geodermatophilus</taxon>
    </lineage>
</organism>
<evidence type="ECO:0000259" key="7">
    <source>
        <dbReference type="PROSITE" id="PS51935"/>
    </source>
</evidence>
<keyword evidence="5" id="KW-0175">Coiled coil</keyword>
<feature type="signal peptide" evidence="6">
    <location>
        <begin position="1"/>
        <end position="31"/>
    </location>
</feature>
<feature type="chain" id="PRO_5011780914" evidence="6">
    <location>
        <begin position="32"/>
        <end position="580"/>
    </location>
</feature>
<evidence type="ECO:0000256" key="4">
    <source>
        <dbReference type="ARBA" id="ARBA00022807"/>
    </source>
</evidence>
<dbReference type="GO" id="GO:0008234">
    <property type="term" value="F:cysteine-type peptidase activity"/>
    <property type="evidence" value="ECO:0007669"/>
    <property type="project" value="UniProtKB-KW"/>
</dbReference>
<dbReference type="Pfam" id="PF02557">
    <property type="entry name" value="VanY"/>
    <property type="match status" value="1"/>
</dbReference>
<dbReference type="Gene3D" id="6.10.250.3150">
    <property type="match status" value="1"/>
</dbReference>
<dbReference type="SUPFAM" id="SSF55166">
    <property type="entry name" value="Hedgehog/DD-peptidase"/>
    <property type="match status" value="1"/>
</dbReference>
<feature type="coiled-coil region" evidence="5">
    <location>
        <begin position="54"/>
        <end position="102"/>
    </location>
</feature>
<dbReference type="InterPro" id="IPR000064">
    <property type="entry name" value="NLP_P60_dom"/>
</dbReference>
<gene>
    <name evidence="8" type="ORF">SAMN05660690_3524</name>
</gene>
<keyword evidence="3" id="KW-0378">Hydrolase</keyword>
<dbReference type="OrthoDB" id="1099523at2"/>
<reference evidence="9" key="1">
    <citation type="submission" date="2016-10" db="EMBL/GenBank/DDBJ databases">
        <authorList>
            <person name="Varghese N."/>
            <person name="Submissions S."/>
        </authorList>
    </citation>
    <scope>NUCLEOTIDE SEQUENCE [LARGE SCALE GENOMIC DNA]</scope>
    <source>
        <strain evidence="9">DSM 45421</strain>
    </source>
</reference>
<keyword evidence="9" id="KW-1185">Reference proteome</keyword>
<accession>A0A1G6SBA8</accession>
<dbReference type="GO" id="GO:0006508">
    <property type="term" value="P:proteolysis"/>
    <property type="evidence" value="ECO:0007669"/>
    <property type="project" value="UniProtKB-KW"/>
</dbReference>
<keyword evidence="2" id="KW-0645">Protease</keyword>
<proteinExistence type="inferred from homology"/>
<dbReference type="InterPro" id="IPR009045">
    <property type="entry name" value="Zn_M74/Hedgehog-like"/>
</dbReference>
<evidence type="ECO:0000256" key="6">
    <source>
        <dbReference type="SAM" id="SignalP"/>
    </source>
</evidence>
<dbReference type="EMBL" id="FMZF01000005">
    <property type="protein sequence ID" value="SDD13934.1"/>
    <property type="molecule type" value="Genomic_DNA"/>
</dbReference>
<dbReference type="Proteomes" id="UP000199416">
    <property type="component" value="Unassembled WGS sequence"/>
</dbReference>
<keyword evidence="6" id="KW-0732">Signal</keyword>
<evidence type="ECO:0000313" key="9">
    <source>
        <dbReference type="Proteomes" id="UP000199416"/>
    </source>
</evidence>
<dbReference type="PROSITE" id="PS51935">
    <property type="entry name" value="NLPC_P60"/>
    <property type="match status" value="1"/>
</dbReference>
<dbReference type="RefSeq" id="WP_091367261.1">
    <property type="nucleotide sequence ID" value="NZ_FMZF01000005.1"/>
</dbReference>
<dbReference type="CDD" id="cd14814">
    <property type="entry name" value="Peptidase_M15"/>
    <property type="match status" value="1"/>
</dbReference>
<evidence type="ECO:0000256" key="3">
    <source>
        <dbReference type="ARBA" id="ARBA00022801"/>
    </source>
</evidence>
<dbReference type="InterPro" id="IPR038765">
    <property type="entry name" value="Papain-like_cys_pep_sf"/>
</dbReference>